<evidence type="ECO:0000313" key="14">
    <source>
        <dbReference type="EMBL" id="CAG9806327.1"/>
    </source>
</evidence>
<keyword evidence="7" id="KW-0256">Endoplasmic reticulum</keyword>
<evidence type="ECO:0000256" key="8">
    <source>
        <dbReference type="ARBA" id="ARBA00022848"/>
    </source>
</evidence>
<keyword evidence="9" id="KW-0560">Oxidoreductase</keyword>
<dbReference type="GO" id="GO:0004497">
    <property type="term" value="F:monooxygenase activity"/>
    <property type="evidence" value="ECO:0007669"/>
    <property type="project" value="UniProtKB-KW"/>
</dbReference>
<protein>
    <recommendedName>
        <fullName evidence="16">Cytochrome P450</fullName>
    </recommendedName>
</protein>
<proteinExistence type="inferred from homology"/>
<evidence type="ECO:0000256" key="6">
    <source>
        <dbReference type="ARBA" id="ARBA00022723"/>
    </source>
</evidence>
<reference evidence="14" key="1">
    <citation type="submission" date="2022-01" db="EMBL/GenBank/DDBJ databases">
        <authorList>
            <person name="King R."/>
        </authorList>
    </citation>
    <scope>NUCLEOTIDE SEQUENCE</scope>
</reference>
<accession>A0A9N9WW80</accession>
<evidence type="ECO:0000256" key="13">
    <source>
        <dbReference type="PIRSR" id="PIRSR602401-1"/>
    </source>
</evidence>
<dbReference type="GO" id="GO:0016705">
    <property type="term" value="F:oxidoreductase activity, acting on paired donors, with incorporation or reduction of molecular oxygen"/>
    <property type="evidence" value="ECO:0007669"/>
    <property type="project" value="InterPro"/>
</dbReference>
<keyword evidence="5 13" id="KW-0349">Heme</keyword>
<evidence type="ECO:0000256" key="11">
    <source>
        <dbReference type="ARBA" id="ARBA00023033"/>
    </source>
</evidence>
<dbReference type="PANTHER" id="PTHR24292:SF100">
    <property type="entry name" value="CYTOCHROME P450 6A16, ISOFORM B-RELATED"/>
    <property type="match status" value="1"/>
</dbReference>
<evidence type="ECO:0000256" key="2">
    <source>
        <dbReference type="ARBA" id="ARBA00004174"/>
    </source>
</evidence>
<dbReference type="GO" id="GO:0005789">
    <property type="term" value="C:endoplasmic reticulum membrane"/>
    <property type="evidence" value="ECO:0007669"/>
    <property type="project" value="UniProtKB-SubCell"/>
</dbReference>
<evidence type="ECO:0000256" key="4">
    <source>
        <dbReference type="ARBA" id="ARBA00010617"/>
    </source>
</evidence>
<dbReference type="Proteomes" id="UP001153620">
    <property type="component" value="Chromosome 3"/>
</dbReference>
<dbReference type="CDD" id="cd11056">
    <property type="entry name" value="CYP6-like"/>
    <property type="match status" value="1"/>
</dbReference>
<dbReference type="EMBL" id="OU895879">
    <property type="protein sequence ID" value="CAG9806327.1"/>
    <property type="molecule type" value="Genomic_DNA"/>
</dbReference>
<keyword evidence="11" id="KW-0503">Monooxygenase</keyword>
<evidence type="ECO:0000313" key="15">
    <source>
        <dbReference type="Proteomes" id="UP001153620"/>
    </source>
</evidence>
<keyword evidence="8" id="KW-0492">Microsome</keyword>
<dbReference type="PANTHER" id="PTHR24292">
    <property type="entry name" value="CYTOCHROME P450"/>
    <property type="match status" value="1"/>
</dbReference>
<dbReference type="InterPro" id="IPR001128">
    <property type="entry name" value="Cyt_P450"/>
</dbReference>
<dbReference type="SUPFAM" id="SSF48264">
    <property type="entry name" value="Cytochrome P450"/>
    <property type="match status" value="1"/>
</dbReference>
<evidence type="ECO:0000256" key="12">
    <source>
        <dbReference type="ARBA" id="ARBA00023136"/>
    </source>
</evidence>
<dbReference type="OrthoDB" id="2789670at2759"/>
<reference evidence="14" key="2">
    <citation type="submission" date="2022-10" db="EMBL/GenBank/DDBJ databases">
        <authorList>
            <consortium name="ENA_rothamsted_submissions"/>
            <consortium name="culmorum"/>
            <person name="King R."/>
        </authorList>
    </citation>
    <scope>NUCLEOTIDE SEQUENCE</scope>
</reference>
<keyword evidence="12" id="KW-0472">Membrane</keyword>
<feature type="binding site" description="axial binding residue" evidence="13">
    <location>
        <position position="440"/>
    </location>
    <ligand>
        <name>heme</name>
        <dbReference type="ChEBI" id="CHEBI:30413"/>
    </ligand>
    <ligandPart>
        <name>Fe</name>
        <dbReference type="ChEBI" id="CHEBI:18248"/>
    </ligandPart>
</feature>
<keyword evidence="15" id="KW-1185">Reference proteome</keyword>
<evidence type="ECO:0000256" key="7">
    <source>
        <dbReference type="ARBA" id="ARBA00022824"/>
    </source>
</evidence>
<dbReference type="FunFam" id="1.10.630.10:FF:000042">
    <property type="entry name" value="Cytochrome P450"/>
    <property type="match status" value="1"/>
</dbReference>
<dbReference type="PRINTS" id="PR00385">
    <property type="entry name" value="P450"/>
</dbReference>
<evidence type="ECO:0000256" key="9">
    <source>
        <dbReference type="ARBA" id="ARBA00023002"/>
    </source>
</evidence>
<dbReference type="GO" id="GO:0005506">
    <property type="term" value="F:iron ion binding"/>
    <property type="evidence" value="ECO:0007669"/>
    <property type="project" value="InterPro"/>
</dbReference>
<comment type="similarity">
    <text evidence="4">Belongs to the cytochrome P450 family.</text>
</comment>
<comment type="cofactor">
    <cofactor evidence="1 13">
        <name>heme</name>
        <dbReference type="ChEBI" id="CHEBI:30413"/>
    </cofactor>
</comment>
<keyword evidence="6 13" id="KW-0479">Metal-binding</keyword>
<dbReference type="AlphaFoldDB" id="A0A9N9WW80"/>
<evidence type="ECO:0000256" key="3">
    <source>
        <dbReference type="ARBA" id="ARBA00004406"/>
    </source>
</evidence>
<evidence type="ECO:0000256" key="1">
    <source>
        <dbReference type="ARBA" id="ARBA00001971"/>
    </source>
</evidence>
<evidence type="ECO:0008006" key="16">
    <source>
        <dbReference type="Google" id="ProtNLM"/>
    </source>
</evidence>
<gene>
    <name evidence="14" type="ORF">CHIRRI_LOCUS9187</name>
</gene>
<dbReference type="InterPro" id="IPR050476">
    <property type="entry name" value="Insect_CytP450_Detox"/>
</dbReference>
<dbReference type="Gene3D" id="1.10.630.10">
    <property type="entry name" value="Cytochrome P450"/>
    <property type="match status" value="1"/>
</dbReference>
<organism evidence="14 15">
    <name type="scientific">Chironomus riparius</name>
    <dbReference type="NCBI Taxonomy" id="315576"/>
    <lineage>
        <taxon>Eukaryota</taxon>
        <taxon>Metazoa</taxon>
        <taxon>Ecdysozoa</taxon>
        <taxon>Arthropoda</taxon>
        <taxon>Hexapoda</taxon>
        <taxon>Insecta</taxon>
        <taxon>Pterygota</taxon>
        <taxon>Neoptera</taxon>
        <taxon>Endopterygota</taxon>
        <taxon>Diptera</taxon>
        <taxon>Nematocera</taxon>
        <taxon>Chironomoidea</taxon>
        <taxon>Chironomidae</taxon>
        <taxon>Chironominae</taxon>
        <taxon>Chironomus</taxon>
    </lineage>
</organism>
<dbReference type="GO" id="GO:0020037">
    <property type="term" value="F:heme binding"/>
    <property type="evidence" value="ECO:0007669"/>
    <property type="project" value="InterPro"/>
</dbReference>
<comment type="subcellular location">
    <subcellularLocation>
        <location evidence="3">Endoplasmic reticulum membrane</location>
        <topology evidence="3">Peripheral membrane protein</topology>
    </subcellularLocation>
    <subcellularLocation>
        <location evidence="2">Microsome membrane</location>
        <topology evidence="2">Peripheral membrane protein</topology>
    </subcellularLocation>
</comment>
<sequence length="500" mass="57711">MSLTISLGLLGLILVFLSSMIFKRYSAMQTLGFMHEKPEFPFGNLRGIGIKHHMIHILARTYNKFSKISSVHGLYAFLNTTFVVTDLDLVKDILVNNFDVFQNRGLFNSKEHDPLSAHLAALEDQEWRKMRQILTPTYTSGKMKMMFNTVLSVSNQMIEKLKANDNLGAVEVREVIASFMTDVIGNIAFGLEMHAIEDPNSEFRKMGRKVFGSDNFLGKILLFSNFRSLARKLRFQLFPPDVSNFFRQLVKDTVEYRRENNIERDDMLNLLMKIGTEGRKGEEKLTMDEITAQCFLFFVGGFETSSSTSTFTLFNLSENLDVQDKLRDEIKLVLARHDNEITYEAMREMKYLDMVINETLRIYPPGAIAIREASRDYKVPNTKLIIPKSSMVFIPIYSIQRDPEFYPDPEKFDPQRFAEENIAKRHPMSHIPFCYGPRNCIGYRYGLMQIKIALIQLLINFRFTKTSQTPEKIIYNLKNPVLSPATDIILKLQKISSNNE</sequence>
<evidence type="ECO:0000256" key="10">
    <source>
        <dbReference type="ARBA" id="ARBA00023004"/>
    </source>
</evidence>
<keyword evidence="10 13" id="KW-0408">Iron</keyword>
<dbReference type="InterPro" id="IPR036396">
    <property type="entry name" value="Cyt_P450_sf"/>
</dbReference>
<name>A0A9N9WW80_9DIPT</name>
<dbReference type="Pfam" id="PF00067">
    <property type="entry name" value="p450"/>
    <property type="match status" value="1"/>
</dbReference>
<dbReference type="InterPro" id="IPR002401">
    <property type="entry name" value="Cyt_P450_E_grp-I"/>
</dbReference>
<dbReference type="PRINTS" id="PR00463">
    <property type="entry name" value="EP450I"/>
</dbReference>
<evidence type="ECO:0000256" key="5">
    <source>
        <dbReference type="ARBA" id="ARBA00022617"/>
    </source>
</evidence>